<dbReference type="Proteomes" id="UP001049176">
    <property type="component" value="Chromosome 1"/>
</dbReference>
<sequence>MTGLYSERETKSYTLCQFNDEAQRLLQMEDYPEFQKFVLTGESKYTSTQALVDIQPNILPPDHSLDVKRDFDSLIGITPKIAIANSLSIYAVPNPSEVLTTSIHLAHTMFVDGTSKQVPYHHIHNFLLGYWGNRCQLHIFFPTLYAPNPSPTTPRNVRLDVKQMAQFYERGVRPSIANILPESVSDWPPTYDAEAFRIRRSTGRSSYGTKMIPEEFLESFVSELRLSLARNGVNWAKDFFFIHTVRGVKLSSFHTPTPEMANRAFLGLLQNVSIPLENTIEGQWFVDVGLEFRSPDGHTVQWTARSHSTVVASFLQVSDDAANRMTRLGSSRYERDIVSHLTGIAGCRIEPRASGGPYDVQYLQLYSTDKNVTYSPEGRHHGKAIPMAKALEDQQPCKFLEDLYDSYAASVTIAAHARIEVRVSLDYVTQVLMDIPVTAIRGSLAVFDTETWWDFRRYRLLAMIHILGAQATGPSVFRVGRDALLLTAAMVWMINGLHSRPDDGHHSRDLMRAIFPLTDTRDDVDELALIFLQRELGGRLAYFPHGLMFLRRIKTDTHTPHLRTSGLWISTSAFSFFFKMTEEEIRYNYHEKLRNGSSVTRVSNKMHSTRVRISTRNDGDTPMFNLTAQGHSRLPPPVDEGSDIEMDVNNSPVRSIDVCLEEIFLQCMVDIFEKAPNPVSANDASYLVISEDARLMAGENDFKNLRLSDYWTCVFYKVATPTEYTRAFDHLFPNTRRSPKSNNSQNYLQSTYYKRWESLCREVSDEVIEAMKAELRKRYDELLWVPKTVSGRIWESYDTKPGRREAYTRLPLGSHGPAPRILVRSVPQWVSIPPGHPP</sequence>
<gene>
    <name evidence="1" type="ORF">E1B28_000002</name>
</gene>
<dbReference type="EMBL" id="CM032181">
    <property type="protein sequence ID" value="KAG7098026.1"/>
    <property type="molecule type" value="Genomic_DNA"/>
</dbReference>
<dbReference type="GeneID" id="66069078"/>
<organism evidence="1 2">
    <name type="scientific">Marasmius oreades</name>
    <name type="common">fairy-ring Marasmius</name>
    <dbReference type="NCBI Taxonomy" id="181124"/>
    <lineage>
        <taxon>Eukaryota</taxon>
        <taxon>Fungi</taxon>
        <taxon>Dikarya</taxon>
        <taxon>Basidiomycota</taxon>
        <taxon>Agaricomycotina</taxon>
        <taxon>Agaricomycetes</taxon>
        <taxon>Agaricomycetidae</taxon>
        <taxon>Agaricales</taxon>
        <taxon>Marasmiineae</taxon>
        <taxon>Marasmiaceae</taxon>
        <taxon>Marasmius</taxon>
    </lineage>
</organism>
<name>A0A9P7V0I8_9AGAR</name>
<protein>
    <submittedName>
        <fullName evidence="1">Uncharacterized protein</fullName>
    </submittedName>
</protein>
<dbReference type="OrthoDB" id="3261690at2759"/>
<evidence type="ECO:0000313" key="1">
    <source>
        <dbReference type="EMBL" id="KAG7098026.1"/>
    </source>
</evidence>
<dbReference type="AlphaFoldDB" id="A0A9P7V0I8"/>
<accession>A0A9P7V0I8</accession>
<dbReference type="RefSeq" id="XP_043014496.1">
    <property type="nucleotide sequence ID" value="XM_043145797.1"/>
</dbReference>
<proteinExistence type="predicted"/>
<evidence type="ECO:0000313" key="2">
    <source>
        <dbReference type="Proteomes" id="UP001049176"/>
    </source>
</evidence>
<dbReference type="KEGG" id="more:E1B28_000002"/>
<keyword evidence="2" id="KW-1185">Reference proteome</keyword>
<reference evidence="1" key="1">
    <citation type="journal article" date="2021" name="Genome Biol. Evol.">
        <title>The assembled and annotated genome of the fairy-ring fungus Marasmius oreades.</title>
        <authorList>
            <person name="Hiltunen M."/>
            <person name="Ament-Velasquez S.L."/>
            <person name="Johannesson H."/>
        </authorList>
    </citation>
    <scope>NUCLEOTIDE SEQUENCE</scope>
    <source>
        <strain evidence="1">03SP1</strain>
    </source>
</reference>
<comment type="caution">
    <text evidence="1">The sequence shown here is derived from an EMBL/GenBank/DDBJ whole genome shotgun (WGS) entry which is preliminary data.</text>
</comment>